<evidence type="ECO:0000256" key="1">
    <source>
        <dbReference type="ARBA" id="ARBA00004613"/>
    </source>
</evidence>
<keyword evidence="19" id="KW-1185">Reference proteome</keyword>
<evidence type="ECO:0000256" key="10">
    <source>
        <dbReference type="ARBA" id="ARBA00023316"/>
    </source>
</evidence>
<dbReference type="Pfam" id="PF00295">
    <property type="entry name" value="Glyco_hydro_28"/>
    <property type="match status" value="1"/>
</dbReference>
<dbReference type="GeneID" id="19328583"/>
<organism evidence="18 19">
    <name type="scientific">Phaeoacremonium minimum (strain UCR-PA7)</name>
    <name type="common">Esca disease fungus</name>
    <name type="synonym">Togninia minima</name>
    <dbReference type="NCBI Taxonomy" id="1286976"/>
    <lineage>
        <taxon>Eukaryota</taxon>
        <taxon>Fungi</taxon>
        <taxon>Dikarya</taxon>
        <taxon>Ascomycota</taxon>
        <taxon>Pezizomycotina</taxon>
        <taxon>Sordariomycetes</taxon>
        <taxon>Sordariomycetidae</taxon>
        <taxon>Togniniales</taxon>
        <taxon>Togniniaceae</taxon>
        <taxon>Phaeoacremonium</taxon>
    </lineage>
</organism>
<evidence type="ECO:0000313" key="19">
    <source>
        <dbReference type="Proteomes" id="UP000014074"/>
    </source>
</evidence>
<dbReference type="GO" id="GO:0005975">
    <property type="term" value="P:carbohydrate metabolic process"/>
    <property type="evidence" value="ECO:0007669"/>
    <property type="project" value="InterPro"/>
</dbReference>
<dbReference type="InterPro" id="IPR000743">
    <property type="entry name" value="Glyco_hydro_28"/>
</dbReference>
<keyword evidence="4 17" id="KW-0732">Signal</keyword>
<dbReference type="OrthoDB" id="187139at2759"/>
<feature type="signal peptide" evidence="17">
    <location>
        <begin position="1"/>
        <end position="18"/>
    </location>
</feature>
<dbReference type="GO" id="GO:0004650">
    <property type="term" value="F:polygalacturonase activity"/>
    <property type="evidence" value="ECO:0007669"/>
    <property type="project" value="InterPro"/>
</dbReference>
<comment type="subcellular location">
    <subcellularLocation>
        <location evidence="1">Secreted</location>
    </subcellularLocation>
</comment>
<keyword evidence="5" id="KW-0677">Repeat</keyword>
<feature type="chain" id="PRO_5004451915" description="galacturonan 1,4-alpha-galacturonidase" evidence="17">
    <location>
        <begin position="19"/>
        <end position="430"/>
    </location>
</feature>
<dbReference type="PANTHER" id="PTHR31736">
    <property type="match status" value="1"/>
</dbReference>
<evidence type="ECO:0000256" key="7">
    <source>
        <dbReference type="ARBA" id="ARBA00023157"/>
    </source>
</evidence>
<dbReference type="RefSeq" id="XP_007918507.1">
    <property type="nucleotide sequence ID" value="XM_007920316.1"/>
</dbReference>
<reference evidence="19" key="1">
    <citation type="journal article" date="2013" name="Genome Announc.">
        <title>Draft genome sequence of the ascomycete Phaeoacremonium aleophilum strain UCR-PA7, a causal agent of the esca disease complex in grapevines.</title>
        <authorList>
            <person name="Blanco-Ulate B."/>
            <person name="Rolshausen P."/>
            <person name="Cantu D."/>
        </authorList>
    </citation>
    <scope>NUCLEOTIDE SEQUENCE [LARGE SCALE GENOMIC DNA]</scope>
    <source>
        <strain evidence="19">UCR-PA7</strain>
    </source>
</reference>
<dbReference type="GO" id="GO:0047911">
    <property type="term" value="F:galacturan 1,4-alpha-galacturonidase activity"/>
    <property type="evidence" value="ECO:0007669"/>
    <property type="project" value="UniProtKB-EC"/>
</dbReference>
<evidence type="ECO:0000256" key="8">
    <source>
        <dbReference type="ARBA" id="ARBA00023180"/>
    </source>
</evidence>
<dbReference type="InterPro" id="IPR011050">
    <property type="entry name" value="Pectin_lyase_fold/virulence"/>
</dbReference>
<dbReference type="GO" id="GO:0071555">
    <property type="term" value="P:cell wall organization"/>
    <property type="evidence" value="ECO:0007669"/>
    <property type="project" value="UniProtKB-KW"/>
</dbReference>
<keyword evidence="9 16" id="KW-0326">Glycosidase</keyword>
<evidence type="ECO:0000256" key="3">
    <source>
        <dbReference type="ARBA" id="ARBA00022525"/>
    </source>
</evidence>
<keyword evidence="10" id="KW-0961">Cell wall biogenesis/degradation</keyword>
<evidence type="ECO:0000256" key="17">
    <source>
        <dbReference type="SAM" id="SignalP"/>
    </source>
</evidence>
<dbReference type="PANTHER" id="PTHR31736:SF6">
    <property type="entry name" value="EXOPOLYGALACTURONASE B-RELATED"/>
    <property type="match status" value="1"/>
</dbReference>
<gene>
    <name evidence="18" type="ORF">UCRPA7_7794</name>
</gene>
<dbReference type="InterPro" id="IPR012334">
    <property type="entry name" value="Pectin_lyas_fold"/>
</dbReference>
<name>R8BBP4_PHAM7</name>
<dbReference type="GO" id="GO:0005576">
    <property type="term" value="C:extracellular region"/>
    <property type="evidence" value="ECO:0007669"/>
    <property type="project" value="UniProtKB-SubCell"/>
</dbReference>
<sequence length="430" mass="47515">MRLSAVAILLSAVVAVTAIELPAGVPRSPAEFREKHPYQPRKVCTRKTIKIRPSANDTDDVSDEFLQGLKEANNGGTVYLAKGKTFMIGKPLDLTFLNDVHVRLDGELKFTNDTSYWQANAYRHPFQNSIMFWKWGGTDVKIYGNGVLNGNGQRWWNEFAGLEILDPSNTYLRPILFYAENATNLDIEGIHFKDSPCWTNFFVTSKGITLRDVMCTAESNNATALPKNTDFFDSLNVEDVTVERTHGQSMGSIGQYGGEKSFIRDVHIENMWMLNGQHGARLKTWAGQNVGYGFIDNVTFKNFWNADNEYTAFLDSCYFNINATTCAAYPSQVNITNVLFENFTGYTSGKYGRAVASLTCSSNPNAVCENIKFKDFNVTSPCGGPPVIICDNIKGGIGMPCVNSTSAEAKAALADKCTVPLAVLPTPTPW</sequence>
<evidence type="ECO:0000313" key="18">
    <source>
        <dbReference type="EMBL" id="EON96721.1"/>
    </source>
</evidence>
<accession>R8BBP4</accession>
<keyword evidence="7" id="KW-1015">Disulfide bond</keyword>
<dbReference type="EMBL" id="KB933323">
    <property type="protein sequence ID" value="EON96721.1"/>
    <property type="molecule type" value="Genomic_DNA"/>
</dbReference>
<dbReference type="Proteomes" id="UP000014074">
    <property type="component" value="Unassembled WGS sequence"/>
</dbReference>
<evidence type="ECO:0000256" key="16">
    <source>
        <dbReference type="RuleBase" id="RU361169"/>
    </source>
</evidence>
<evidence type="ECO:0000256" key="11">
    <source>
        <dbReference type="ARBA" id="ARBA00037312"/>
    </source>
</evidence>
<dbReference type="HOGENOM" id="CLU_016031_1_0_1"/>
<evidence type="ECO:0000256" key="12">
    <source>
        <dbReference type="ARBA" id="ARBA00038933"/>
    </source>
</evidence>
<dbReference type="eggNOG" id="ENOG502QPPR">
    <property type="taxonomic scope" value="Eukaryota"/>
</dbReference>
<evidence type="ECO:0000256" key="14">
    <source>
        <dbReference type="ARBA" id="ARBA00042261"/>
    </source>
</evidence>
<evidence type="ECO:0000256" key="9">
    <source>
        <dbReference type="ARBA" id="ARBA00023295"/>
    </source>
</evidence>
<dbReference type="Gene3D" id="2.160.20.10">
    <property type="entry name" value="Single-stranded right-handed beta-helix, Pectin lyase-like"/>
    <property type="match status" value="2"/>
</dbReference>
<keyword evidence="8" id="KW-0325">Glycoprotein</keyword>
<protein>
    <recommendedName>
        <fullName evidence="12">galacturonan 1,4-alpha-galacturonidase</fullName>
        <ecNumber evidence="12">3.2.1.67</ecNumber>
    </recommendedName>
    <alternativeName>
        <fullName evidence="13">Galacturan 1,4-alpha-galacturonidase B</fullName>
    </alternativeName>
    <alternativeName>
        <fullName evidence="14">Poly(1,4-alpha-D-galacturonide)galacturonohydrolase B</fullName>
    </alternativeName>
</protein>
<keyword evidence="3" id="KW-0964">Secreted</keyword>
<dbReference type="KEGG" id="tmn:UCRPA7_7794"/>
<comment type="catalytic activity">
    <reaction evidence="15">
        <text>[(1-&gt;4)-alpha-D-galacturonosyl](n) + H2O = alpha-D-galacturonate + [(1-&gt;4)-alpha-D-galacturonosyl](n-1)</text>
        <dbReference type="Rhea" id="RHEA:14117"/>
        <dbReference type="Rhea" id="RHEA-COMP:14570"/>
        <dbReference type="Rhea" id="RHEA-COMP:14572"/>
        <dbReference type="ChEBI" id="CHEBI:15377"/>
        <dbReference type="ChEBI" id="CHEBI:58658"/>
        <dbReference type="ChEBI" id="CHEBI:140523"/>
        <dbReference type="EC" id="3.2.1.67"/>
    </reaction>
</comment>
<evidence type="ECO:0000256" key="13">
    <source>
        <dbReference type="ARBA" id="ARBA00041473"/>
    </source>
</evidence>
<evidence type="ECO:0000256" key="2">
    <source>
        <dbReference type="ARBA" id="ARBA00008834"/>
    </source>
</evidence>
<evidence type="ECO:0000256" key="4">
    <source>
        <dbReference type="ARBA" id="ARBA00022729"/>
    </source>
</evidence>
<proteinExistence type="inferred from homology"/>
<evidence type="ECO:0000256" key="15">
    <source>
        <dbReference type="ARBA" id="ARBA00048766"/>
    </source>
</evidence>
<dbReference type="SUPFAM" id="SSF51126">
    <property type="entry name" value="Pectin lyase-like"/>
    <property type="match status" value="1"/>
</dbReference>
<evidence type="ECO:0000256" key="5">
    <source>
        <dbReference type="ARBA" id="ARBA00022737"/>
    </source>
</evidence>
<comment type="similarity">
    <text evidence="2 16">Belongs to the glycosyl hydrolase 28 family.</text>
</comment>
<evidence type="ECO:0000256" key="6">
    <source>
        <dbReference type="ARBA" id="ARBA00022801"/>
    </source>
</evidence>
<comment type="function">
    <text evidence="11">Specific in hydrolyzing the terminal glycosidic bond of polygalacturonic acid and oligogalacturonates.</text>
</comment>
<dbReference type="AlphaFoldDB" id="R8BBP4"/>
<keyword evidence="6 16" id="KW-0378">Hydrolase</keyword>
<dbReference type="EC" id="3.2.1.67" evidence="12"/>